<dbReference type="Gene3D" id="2.60.120.200">
    <property type="match status" value="2"/>
</dbReference>
<dbReference type="EMBL" id="JBCAWK010000003">
    <property type="protein sequence ID" value="KAK8864571.1"/>
    <property type="molecule type" value="Genomic_DNA"/>
</dbReference>
<feature type="region of interest" description="Disordered" evidence="1">
    <location>
        <begin position="469"/>
        <end position="510"/>
    </location>
</feature>
<comment type="caution">
    <text evidence="4">The sequence shown here is derived from an EMBL/GenBank/DDBJ whole genome shotgun (WGS) entry which is preliminary data.</text>
</comment>
<evidence type="ECO:0000256" key="2">
    <source>
        <dbReference type="SAM" id="SignalP"/>
    </source>
</evidence>
<dbReference type="RefSeq" id="XP_066804867.1">
    <property type="nucleotide sequence ID" value="XM_066944944.1"/>
</dbReference>
<feature type="compositionally biased region" description="Low complexity" evidence="1">
    <location>
        <begin position="469"/>
        <end position="482"/>
    </location>
</feature>
<feature type="compositionally biased region" description="Acidic residues" evidence="1">
    <location>
        <begin position="491"/>
        <end position="508"/>
    </location>
</feature>
<feature type="compositionally biased region" description="Low complexity" evidence="1">
    <location>
        <begin position="162"/>
        <end position="179"/>
    </location>
</feature>
<keyword evidence="5" id="KW-1185">Reference proteome</keyword>
<feature type="signal peptide" evidence="2">
    <location>
        <begin position="1"/>
        <end position="23"/>
    </location>
</feature>
<feature type="chain" id="PRO_5043385036" description="Polysaccharide lyase 14 domain-containing protein" evidence="2">
    <location>
        <begin position="24"/>
        <end position="707"/>
    </location>
</feature>
<feature type="domain" description="Polysaccharide lyase 14" evidence="3">
    <location>
        <begin position="211"/>
        <end position="391"/>
    </location>
</feature>
<name>A0AAW0Z3A2_9TREE</name>
<feature type="region of interest" description="Disordered" evidence="1">
    <location>
        <begin position="419"/>
        <end position="439"/>
    </location>
</feature>
<dbReference type="KEGG" id="kne:92179080"/>
<dbReference type="GeneID" id="92179080"/>
<evidence type="ECO:0000313" key="4">
    <source>
        <dbReference type="EMBL" id="KAK8864571.1"/>
    </source>
</evidence>
<accession>A0AAW0Z3A2</accession>
<dbReference type="AlphaFoldDB" id="A0AAW0Z3A2"/>
<dbReference type="PANTHER" id="PTHR40124:SF1">
    <property type="entry name" value="DISAGGREGATASE RELATED REPEAT PROTEIN"/>
    <property type="match status" value="1"/>
</dbReference>
<feature type="region of interest" description="Disordered" evidence="1">
    <location>
        <begin position="162"/>
        <end position="185"/>
    </location>
</feature>
<keyword evidence="2" id="KW-0732">Signal</keyword>
<evidence type="ECO:0000259" key="3">
    <source>
        <dbReference type="Pfam" id="PF21294"/>
    </source>
</evidence>
<evidence type="ECO:0000256" key="1">
    <source>
        <dbReference type="SAM" id="MobiDB-lite"/>
    </source>
</evidence>
<dbReference type="PANTHER" id="PTHR40124">
    <property type="match status" value="1"/>
</dbReference>
<dbReference type="Pfam" id="PF21294">
    <property type="entry name" value="Polysacc_lyase_14"/>
    <property type="match status" value="2"/>
</dbReference>
<dbReference type="Proteomes" id="UP001388673">
    <property type="component" value="Unassembled WGS sequence"/>
</dbReference>
<proteinExistence type="predicted"/>
<reference evidence="4 5" key="1">
    <citation type="journal article" date="2024" name="bioRxiv">
        <title>Comparative genomics of Cryptococcus and Kwoniella reveals pathogenesis evolution and contrasting karyotype dynamics via intercentromeric recombination or chromosome fusion.</title>
        <authorList>
            <person name="Coelho M.A."/>
            <person name="David-Palma M."/>
            <person name="Shea T."/>
            <person name="Bowers K."/>
            <person name="McGinley-Smith S."/>
            <person name="Mohammad A.W."/>
            <person name="Gnirke A."/>
            <person name="Yurkov A.M."/>
            <person name="Nowrousian M."/>
            <person name="Sun S."/>
            <person name="Cuomo C.A."/>
            <person name="Heitman J."/>
        </authorList>
    </citation>
    <scope>NUCLEOTIDE SEQUENCE [LARGE SCALE GENOMIC DNA]</scope>
    <source>
        <strain evidence="4 5">CBS 13917</strain>
    </source>
</reference>
<evidence type="ECO:0000313" key="5">
    <source>
        <dbReference type="Proteomes" id="UP001388673"/>
    </source>
</evidence>
<feature type="compositionally biased region" description="Basic and acidic residues" evidence="1">
    <location>
        <begin position="424"/>
        <end position="434"/>
    </location>
</feature>
<dbReference type="InterPro" id="IPR048958">
    <property type="entry name" value="Polysacc_lyase_14"/>
</dbReference>
<gene>
    <name evidence="4" type="ORF">IAR55_001821</name>
</gene>
<feature type="domain" description="Polysaccharide lyase 14" evidence="3">
    <location>
        <begin position="670"/>
        <end position="701"/>
    </location>
</feature>
<protein>
    <recommendedName>
        <fullName evidence="3">Polysaccharide lyase 14 domain-containing protein</fullName>
    </recommendedName>
</protein>
<feature type="region of interest" description="Disordered" evidence="1">
    <location>
        <begin position="28"/>
        <end position="50"/>
    </location>
</feature>
<sequence length="707" mass="74097">MSSFTNSKSRWLTTILLVPLVAAAPLPSETNPSPSNSPSPSTTFSPSTAPFLATPSLTTTASSSSTSTSTSVDLQAALTAMPTATPIDSADIAGIQSVLLVPDSITDTVTLGPIATALPTAAARDDTATGTSSWAAAPMFSNMESFSVSAYAAGASNLAVLSGSPEPSSSSSSNPSLSSTATSMPYGNDTGTVDAASFSMATGGEVWGRTHNSLQVFYPKGSINPGNSPQGGTEFYARPLESITQATNASLEYSVYFPADFDFVKGGKLPGLYGGHKGCSGGNAAEDCFSTRLMWRTGGLGELYLYAPKDKQTPSLCQTKPKSICDAAYGLSIGRGAWKFALGDWTTIRQDVWLNTPGQNDGGFNIWINGRLVLTASDVRYRENAETCVQGEGSDTINALSGTGTDANGTISASVDEDWQTAKGKAEEESEMAKNAEAGTSVSMSTFTATATSINTITMTVTSTLPHSMSASAISSTSTQTSNPLKKRQDEDEEPPADDPPAEEEPEPQPEVTAVITIPITEPITAVQTVTSQITVPTTAFVTVPSTVVVTHTQPTTVVPPITTVYFTQTATATATATATRTETSVRTATATATLVAKPTRAIVYKPIIVHPQPVIVHVPRPASTLLPNTQPMIIKAPQVKIITLPSPPPPPSQPHPVTTHKSSVDGCNIGFMGLFFSTFFGGHTDDWASPKDQYAYFRDFKMWVNN</sequence>
<organism evidence="4 5">
    <name type="scientific">Kwoniella newhampshirensis</name>
    <dbReference type="NCBI Taxonomy" id="1651941"/>
    <lineage>
        <taxon>Eukaryota</taxon>
        <taxon>Fungi</taxon>
        <taxon>Dikarya</taxon>
        <taxon>Basidiomycota</taxon>
        <taxon>Agaricomycotina</taxon>
        <taxon>Tremellomycetes</taxon>
        <taxon>Tremellales</taxon>
        <taxon>Cryptococcaceae</taxon>
        <taxon>Kwoniella</taxon>
    </lineage>
</organism>